<dbReference type="EMBL" id="ML739119">
    <property type="protein sequence ID" value="KAE8352771.1"/>
    <property type="molecule type" value="Genomic_DNA"/>
</dbReference>
<feature type="region of interest" description="Disordered" evidence="1">
    <location>
        <begin position="27"/>
        <end position="73"/>
    </location>
</feature>
<reference evidence="3" key="1">
    <citation type="submission" date="2019-04" db="EMBL/GenBank/DDBJ databases">
        <title>Friends and foes A comparative genomics studyof 23 Aspergillus species from section Flavi.</title>
        <authorList>
            <consortium name="DOE Joint Genome Institute"/>
            <person name="Kjaerbolling I."/>
            <person name="Vesth T."/>
            <person name="Frisvad J.C."/>
            <person name="Nybo J.L."/>
            <person name="Theobald S."/>
            <person name="Kildgaard S."/>
            <person name="Isbrandt T."/>
            <person name="Kuo A."/>
            <person name="Sato A."/>
            <person name="Lyhne E.K."/>
            <person name="Kogle M.E."/>
            <person name="Wiebenga A."/>
            <person name="Kun R.S."/>
            <person name="Lubbers R.J."/>
            <person name="Makela M.R."/>
            <person name="Barry K."/>
            <person name="Chovatia M."/>
            <person name="Clum A."/>
            <person name="Daum C."/>
            <person name="Haridas S."/>
            <person name="He G."/>
            <person name="LaButti K."/>
            <person name="Lipzen A."/>
            <person name="Mondo S."/>
            <person name="Riley R."/>
            <person name="Salamov A."/>
            <person name="Simmons B.A."/>
            <person name="Magnuson J.K."/>
            <person name="Henrissat B."/>
            <person name="Mortensen U.H."/>
            <person name="Larsen T.O."/>
            <person name="Devries R.P."/>
            <person name="Grigoriev I.V."/>
            <person name="Machida M."/>
            <person name="Baker S.E."/>
            <person name="Andersen M.R."/>
        </authorList>
    </citation>
    <scope>NUCLEOTIDE SEQUENCE [LARGE SCALE GENOMIC DNA]</scope>
    <source>
        <strain evidence="3">CBS 553.77</strain>
    </source>
</reference>
<gene>
    <name evidence="2" type="ORF">BDV28DRAFT_120572</name>
</gene>
<protein>
    <submittedName>
        <fullName evidence="2">Uncharacterized protein</fullName>
    </submittedName>
</protein>
<sequence length="257" mass="30316">MCTICKIDARTPDFGVEYRSGRSRRSADLGFSSAADRRRGRDESPRGTATATAHSEAHPLRRAVAPESTSSRFEEFMTPSQKELYEAFVDRFISQDPERNLDVARDRVDFHIHVHYTSSRVPLSLCRDKRDADELKDWMWRMNRLDEVDSPAGKCWGQRLPTNSSVLDGAPWPEDRVLMAHVEYLWEKRDSIRQRRLEKSRMKWEKIMEERERQRQQRLEWVQLQLLQRAGRQKGRVKRVKIYWGPGMIRDVALDSR</sequence>
<proteinExistence type="predicted"/>
<accession>A0A5N6Z524</accession>
<evidence type="ECO:0000256" key="1">
    <source>
        <dbReference type="SAM" id="MobiDB-lite"/>
    </source>
</evidence>
<evidence type="ECO:0000313" key="2">
    <source>
        <dbReference type="EMBL" id="KAE8352771.1"/>
    </source>
</evidence>
<keyword evidence="3" id="KW-1185">Reference proteome</keyword>
<evidence type="ECO:0000313" key="3">
    <source>
        <dbReference type="Proteomes" id="UP000327118"/>
    </source>
</evidence>
<feature type="compositionally biased region" description="Basic and acidic residues" evidence="1">
    <location>
        <begin position="35"/>
        <end position="45"/>
    </location>
</feature>
<name>A0A5N6Z524_9EURO</name>
<dbReference type="AlphaFoldDB" id="A0A5N6Z524"/>
<dbReference type="OrthoDB" id="4226302at2759"/>
<dbReference type="Proteomes" id="UP000327118">
    <property type="component" value="Unassembled WGS sequence"/>
</dbReference>
<organism evidence="2 3">
    <name type="scientific">Aspergillus coremiiformis</name>
    <dbReference type="NCBI Taxonomy" id="138285"/>
    <lineage>
        <taxon>Eukaryota</taxon>
        <taxon>Fungi</taxon>
        <taxon>Dikarya</taxon>
        <taxon>Ascomycota</taxon>
        <taxon>Pezizomycotina</taxon>
        <taxon>Eurotiomycetes</taxon>
        <taxon>Eurotiomycetidae</taxon>
        <taxon>Eurotiales</taxon>
        <taxon>Aspergillaceae</taxon>
        <taxon>Aspergillus</taxon>
        <taxon>Aspergillus subgen. Circumdati</taxon>
    </lineage>
</organism>